<dbReference type="GO" id="GO:0008270">
    <property type="term" value="F:zinc ion binding"/>
    <property type="evidence" value="ECO:0007669"/>
    <property type="project" value="UniProtKB-KW"/>
</dbReference>
<feature type="compositionally biased region" description="Polar residues" evidence="4">
    <location>
        <begin position="1085"/>
        <end position="1097"/>
    </location>
</feature>
<dbReference type="PROSITE" id="PS50994">
    <property type="entry name" value="INTEGRASE"/>
    <property type="match status" value="1"/>
</dbReference>
<dbReference type="GO" id="GO:0003676">
    <property type="term" value="F:nucleic acid binding"/>
    <property type="evidence" value="ECO:0007669"/>
    <property type="project" value="InterPro"/>
</dbReference>
<evidence type="ECO:0000256" key="4">
    <source>
        <dbReference type="SAM" id="MobiDB-lite"/>
    </source>
</evidence>
<dbReference type="GO" id="GO:0015074">
    <property type="term" value="P:DNA integration"/>
    <property type="evidence" value="ECO:0007669"/>
    <property type="project" value="InterPro"/>
</dbReference>
<dbReference type="Gene3D" id="3.30.420.10">
    <property type="entry name" value="Ribonuclease H-like superfamily/Ribonuclease H"/>
    <property type="match status" value="1"/>
</dbReference>
<organism evidence="7">
    <name type="scientific">Tanacetum cinerariifolium</name>
    <name type="common">Dalmatian daisy</name>
    <name type="synonym">Chrysanthemum cinerariifolium</name>
    <dbReference type="NCBI Taxonomy" id="118510"/>
    <lineage>
        <taxon>Eukaryota</taxon>
        <taxon>Viridiplantae</taxon>
        <taxon>Streptophyta</taxon>
        <taxon>Embryophyta</taxon>
        <taxon>Tracheophyta</taxon>
        <taxon>Spermatophyta</taxon>
        <taxon>Magnoliopsida</taxon>
        <taxon>eudicotyledons</taxon>
        <taxon>Gunneridae</taxon>
        <taxon>Pentapetalae</taxon>
        <taxon>asterids</taxon>
        <taxon>campanulids</taxon>
        <taxon>Asterales</taxon>
        <taxon>Asteraceae</taxon>
        <taxon>Asteroideae</taxon>
        <taxon>Anthemideae</taxon>
        <taxon>Anthemidinae</taxon>
        <taxon>Tanacetum</taxon>
    </lineage>
</organism>
<dbReference type="InterPro" id="IPR036397">
    <property type="entry name" value="RNaseH_sf"/>
</dbReference>
<evidence type="ECO:0000256" key="3">
    <source>
        <dbReference type="PROSITE-ProRule" id="PRU00047"/>
    </source>
</evidence>
<name>A0A699GY13_TANCI</name>
<dbReference type="PANTHER" id="PTHR42648">
    <property type="entry name" value="TRANSPOSASE, PUTATIVE-RELATED"/>
    <property type="match status" value="1"/>
</dbReference>
<gene>
    <name evidence="7" type="ORF">Tci_231725</name>
</gene>
<dbReference type="InterPro" id="IPR039537">
    <property type="entry name" value="Retrotran_Ty1/copia-like"/>
</dbReference>
<dbReference type="InterPro" id="IPR001878">
    <property type="entry name" value="Znf_CCHC"/>
</dbReference>
<feature type="compositionally biased region" description="Polar residues" evidence="4">
    <location>
        <begin position="1044"/>
        <end position="1054"/>
    </location>
</feature>
<dbReference type="Pfam" id="PF13976">
    <property type="entry name" value="gag_pre-integrs"/>
    <property type="match status" value="1"/>
</dbReference>
<protein>
    <recommendedName>
        <fullName evidence="8">CCHC-type domain-containing protein</fullName>
    </recommendedName>
</protein>
<dbReference type="SMART" id="SM00343">
    <property type="entry name" value="ZnF_C2HC"/>
    <property type="match status" value="1"/>
</dbReference>
<feature type="region of interest" description="Disordered" evidence="4">
    <location>
        <begin position="557"/>
        <end position="586"/>
    </location>
</feature>
<dbReference type="SUPFAM" id="SSF57756">
    <property type="entry name" value="Retrovirus zinc finger-like domains"/>
    <property type="match status" value="1"/>
</dbReference>
<dbReference type="InterPro" id="IPR012337">
    <property type="entry name" value="RNaseH-like_sf"/>
</dbReference>
<dbReference type="InterPro" id="IPR025724">
    <property type="entry name" value="GAG-pre-integrase_dom"/>
</dbReference>
<keyword evidence="2" id="KW-0378">Hydrolase</keyword>
<dbReference type="SUPFAM" id="SSF56672">
    <property type="entry name" value="DNA/RNA polymerases"/>
    <property type="match status" value="1"/>
</dbReference>
<evidence type="ECO:0000256" key="1">
    <source>
        <dbReference type="ARBA" id="ARBA00022723"/>
    </source>
</evidence>
<dbReference type="GO" id="GO:0016787">
    <property type="term" value="F:hydrolase activity"/>
    <property type="evidence" value="ECO:0007669"/>
    <property type="project" value="UniProtKB-KW"/>
</dbReference>
<evidence type="ECO:0000259" key="5">
    <source>
        <dbReference type="PROSITE" id="PS50158"/>
    </source>
</evidence>
<dbReference type="PANTHER" id="PTHR42648:SF32">
    <property type="entry name" value="RIBONUCLEASE H-LIKE DOMAIN, GAG-PRE-INTEGRASE DOMAIN PROTEIN-RELATED"/>
    <property type="match status" value="1"/>
</dbReference>
<feature type="domain" description="Integrase catalytic" evidence="6">
    <location>
        <begin position="431"/>
        <end position="518"/>
    </location>
</feature>
<evidence type="ECO:0008006" key="8">
    <source>
        <dbReference type="Google" id="ProtNLM"/>
    </source>
</evidence>
<dbReference type="InterPro" id="IPR036875">
    <property type="entry name" value="Znf_CCHC_sf"/>
</dbReference>
<keyword evidence="3" id="KW-0862">Zinc</keyword>
<comment type="caution">
    <text evidence="7">The sequence shown here is derived from an EMBL/GenBank/DDBJ whole genome shotgun (WGS) entry which is preliminary data.</text>
</comment>
<dbReference type="SUPFAM" id="SSF53098">
    <property type="entry name" value="Ribonuclease H-like"/>
    <property type="match status" value="1"/>
</dbReference>
<accession>A0A699GY13</accession>
<evidence type="ECO:0000256" key="2">
    <source>
        <dbReference type="ARBA" id="ARBA00022801"/>
    </source>
</evidence>
<feature type="compositionally biased region" description="Acidic residues" evidence="4">
    <location>
        <begin position="1072"/>
        <end position="1081"/>
    </location>
</feature>
<dbReference type="PROSITE" id="PS50158">
    <property type="entry name" value="ZF_CCHC"/>
    <property type="match status" value="1"/>
</dbReference>
<dbReference type="InterPro" id="IPR001584">
    <property type="entry name" value="Integrase_cat-core"/>
</dbReference>
<dbReference type="EMBL" id="BKCJ010065222">
    <property type="protein sequence ID" value="GEW59749.1"/>
    <property type="molecule type" value="Genomic_DNA"/>
</dbReference>
<feature type="compositionally biased region" description="Basic residues" evidence="4">
    <location>
        <begin position="1056"/>
        <end position="1067"/>
    </location>
</feature>
<dbReference type="Gene3D" id="4.10.60.10">
    <property type="entry name" value="Zinc finger, CCHC-type"/>
    <property type="match status" value="1"/>
</dbReference>
<keyword evidence="1" id="KW-0479">Metal-binding</keyword>
<sequence>MKARGTLLMALPNKDQLKFHSYQDAKLLMEAIKKRYGGNKESKKVQRTLLKQQYKNFTASSLETLYQTFDMLQKLISLLELQGEEMAMLTIRARRLMKRTGRSLDINGQRIGFDKTNSKCFNCHKNGHFARECRALRNQDNKGREYGRKTVLVETPIENALIAQDGIGGYDWSYQAEEETPINYAFMALTSLRSSSSSNFELLEKQNDRSTKRYHEVPPPLTGNYMPPKRDLRLIDEHFDSESVDVSTVSSSADKTIKTVDITHKDDSEDELSPTVEVKTVKQSVKKIEYVKTLKETVLNRSTKINTAVESVNTAGNLQQKEYKEKGVIDNGCSRHMTRNKCYLTDFEAFDGGFVSFGDRKGRISGKATLDESNLWHRRLDHINFKTMNKLVKGNLIRGLPSKIFQDDNSYVACQKGKQHKASYKAKLLNTISKPLHMLHMDLFGPTNVKSLMKKSYCLVITDDFSRFSWVFFLAIKGETSGILKTFILGIENQLDCKVKVIRSDNRTKFKNSVMTQFYDDKEKLVAGQDEKKKELEQEYILIPICTTGPLISQDAKDSAEDAGKKAPGVDAGEASDNGGQDIQVSKISNDGPSFVNAASQIPLNIIGPSASTNAFEEHYFERFSPYKNAFSLPHVLMVTLIDDTGIFGNAYDDVLEEEVDINNTLVDLPKDKWTVVTKWVYKNKKDERGIVIENKARLVAQGHTQEEGINYDEVFALVARIKAIRLFLACASFKDFIVYQMDVKSAFLHGKIEDEVYVRQPHSFKVRNFPDKVYKVEKALYRLHQAPRAWYETLSTYLLDNGFYKGQINKTLFIKRHKDDILKSDGIFIIQDKYVAEILKKFNFVPVKTANTPMESNKPLIKNKEAEDVDVHLYRSMIGSLMYLTTSRHDITFVVYLKGQPKLGLWYPKDSPFDLEAYSDSDYTRASLDKKSTTGDKTVHKEREDRMEKAATTTSSLEAELLVVKMKNRQSDMVSKRNERINKEVKGMARHKEMYIISSHTKKIFANTRRIKAGFSGVITPLFDTMMVQAAADMGDTLVETHQTPIVDQPSTFRPQKKQKPRRKQRKEAEVSDDESEDEDHVPTPSSDPLPSGEDSYTLNELMVFCTSLQEHVFGLQEAKDAQSKEIVALKKKEDASKQGRIIEEIDQDDKIALNADTQGRKNDDEMFGVDDLSREEVVLDTTTDEHEEQIIKDVSTAEPVTTADEVLTTVAEKVSAALTTDVIEDEIIMAQALTALKSTKPKVVVQEQEQSHIPTVSLSKDKGKAKLIEPEFPIKKNDQMRMDEEYARPLEAEEQKATRLLAMILLK</sequence>
<keyword evidence="3" id="KW-0863">Zinc-finger</keyword>
<feature type="domain" description="CCHC-type" evidence="5">
    <location>
        <begin position="119"/>
        <end position="134"/>
    </location>
</feature>
<evidence type="ECO:0000313" key="7">
    <source>
        <dbReference type="EMBL" id="GEW59749.1"/>
    </source>
</evidence>
<proteinExistence type="predicted"/>
<dbReference type="Pfam" id="PF07727">
    <property type="entry name" value="RVT_2"/>
    <property type="match status" value="1"/>
</dbReference>
<evidence type="ECO:0000259" key="6">
    <source>
        <dbReference type="PROSITE" id="PS50994"/>
    </source>
</evidence>
<reference evidence="7" key="1">
    <citation type="journal article" date="2019" name="Sci. Rep.">
        <title>Draft genome of Tanacetum cinerariifolium, the natural source of mosquito coil.</title>
        <authorList>
            <person name="Yamashiro T."/>
            <person name="Shiraishi A."/>
            <person name="Satake H."/>
            <person name="Nakayama K."/>
        </authorList>
    </citation>
    <scope>NUCLEOTIDE SEQUENCE</scope>
</reference>
<dbReference type="InterPro" id="IPR043502">
    <property type="entry name" value="DNA/RNA_pol_sf"/>
</dbReference>
<feature type="region of interest" description="Disordered" evidence="4">
    <location>
        <begin position="1044"/>
        <end position="1097"/>
    </location>
</feature>
<dbReference type="InterPro" id="IPR013103">
    <property type="entry name" value="RVT_2"/>
</dbReference>